<dbReference type="RefSeq" id="WP_089269657.1">
    <property type="nucleotide sequence ID" value="NZ_FZNN01000004.1"/>
</dbReference>
<feature type="domain" description="SHOCT" evidence="2">
    <location>
        <begin position="246"/>
        <end position="272"/>
    </location>
</feature>
<sequence>MSDLTEDGKKTVAELAIRHGISANAVTHMLRAVEAGQGTQAQFNHPEVGGMGQWSLGGMTMIGDMFNNGLKARVDSLCTELSGILRNQSPFASSQSQSSGERSGPGSSLFVQNTNGWPAELGQPTSVGAQNNMRYAYFPSQRRLAIDMGGQMTVYDTGDHQIGGFSQAQSGGQSLSFNSQHGLVRISDLRIVTDTTAAAPVAPSSVPTSQEAVAIQPIGNAPEAAKAPTDKTLPPLEISDDQIFSRIERLADLLGKGIINQAEFDAKKTELLARL</sequence>
<evidence type="ECO:0000259" key="2">
    <source>
        <dbReference type="Pfam" id="PF09851"/>
    </source>
</evidence>
<feature type="compositionally biased region" description="Low complexity" evidence="1">
    <location>
        <begin position="89"/>
        <end position="108"/>
    </location>
</feature>
<dbReference type="Pfam" id="PF09851">
    <property type="entry name" value="SHOCT"/>
    <property type="match status" value="1"/>
</dbReference>
<dbReference type="EMBL" id="FZNN01000004">
    <property type="protein sequence ID" value="SNR40714.1"/>
    <property type="molecule type" value="Genomic_DNA"/>
</dbReference>
<protein>
    <submittedName>
        <fullName evidence="3">Short C-terminal domain-containing protein</fullName>
    </submittedName>
</protein>
<dbReference type="Proteomes" id="UP000198417">
    <property type="component" value="Unassembled WGS sequence"/>
</dbReference>
<accession>A0A238W2Z9</accession>
<dbReference type="InterPro" id="IPR018649">
    <property type="entry name" value="SHOCT"/>
</dbReference>
<organism evidence="3 4">
    <name type="scientific">Puniceibacterium sediminis</name>
    <dbReference type="NCBI Taxonomy" id="1608407"/>
    <lineage>
        <taxon>Bacteria</taxon>
        <taxon>Pseudomonadati</taxon>
        <taxon>Pseudomonadota</taxon>
        <taxon>Alphaproteobacteria</taxon>
        <taxon>Rhodobacterales</taxon>
        <taxon>Paracoccaceae</taxon>
        <taxon>Puniceibacterium</taxon>
    </lineage>
</organism>
<feature type="region of interest" description="Disordered" evidence="1">
    <location>
        <begin position="89"/>
        <end position="115"/>
    </location>
</feature>
<proteinExistence type="predicted"/>
<name>A0A238W2Z9_9RHOB</name>
<reference evidence="3 4" key="1">
    <citation type="submission" date="2017-06" db="EMBL/GenBank/DDBJ databases">
        <authorList>
            <person name="Kim H.J."/>
            <person name="Triplett B.A."/>
        </authorList>
    </citation>
    <scope>NUCLEOTIDE SEQUENCE [LARGE SCALE GENOMIC DNA]</scope>
    <source>
        <strain evidence="3 4">DSM 29052</strain>
    </source>
</reference>
<evidence type="ECO:0000256" key="1">
    <source>
        <dbReference type="SAM" id="MobiDB-lite"/>
    </source>
</evidence>
<evidence type="ECO:0000313" key="3">
    <source>
        <dbReference type="EMBL" id="SNR40714.1"/>
    </source>
</evidence>
<keyword evidence="4" id="KW-1185">Reference proteome</keyword>
<evidence type="ECO:0000313" key="4">
    <source>
        <dbReference type="Proteomes" id="UP000198417"/>
    </source>
</evidence>
<gene>
    <name evidence="3" type="ORF">SAMN06265370_10486</name>
</gene>
<dbReference type="OrthoDB" id="1778949at2"/>
<dbReference type="AlphaFoldDB" id="A0A238W2Z9"/>